<dbReference type="GO" id="GO:0009267">
    <property type="term" value="P:cellular response to starvation"/>
    <property type="evidence" value="ECO:0007669"/>
    <property type="project" value="TreeGrafter"/>
</dbReference>
<proteinExistence type="predicted"/>
<dbReference type="Proteomes" id="UP000485058">
    <property type="component" value="Unassembled WGS sequence"/>
</dbReference>
<dbReference type="GO" id="GO:0030674">
    <property type="term" value="F:protein-macromolecule adaptor activity"/>
    <property type="evidence" value="ECO:0007669"/>
    <property type="project" value="TreeGrafter"/>
</dbReference>
<dbReference type="InterPro" id="IPR036322">
    <property type="entry name" value="WD40_repeat_dom_sf"/>
</dbReference>
<dbReference type="GO" id="GO:0031931">
    <property type="term" value="C:TORC1 complex"/>
    <property type="evidence" value="ECO:0007669"/>
    <property type="project" value="InterPro"/>
</dbReference>
<dbReference type="Gene3D" id="2.130.10.10">
    <property type="entry name" value="YVTN repeat-like/Quinoprotein amine dehydrogenase"/>
    <property type="match status" value="1"/>
</dbReference>
<feature type="non-terminal residue" evidence="1">
    <location>
        <position position="157"/>
    </location>
</feature>
<evidence type="ECO:0000313" key="1">
    <source>
        <dbReference type="EMBL" id="GFH17989.1"/>
    </source>
</evidence>
<dbReference type="GO" id="GO:0005737">
    <property type="term" value="C:cytoplasm"/>
    <property type="evidence" value="ECO:0007669"/>
    <property type="project" value="TreeGrafter"/>
</dbReference>
<evidence type="ECO:0000313" key="2">
    <source>
        <dbReference type="Proteomes" id="UP000485058"/>
    </source>
</evidence>
<name>A0A699ZF25_HAELA</name>
<dbReference type="GO" id="GO:0031929">
    <property type="term" value="P:TOR signaling"/>
    <property type="evidence" value="ECO:0007669"/>
    <property type="project" value="InterPro"/>
</dbReference>
<dbReference type="GO" id="GO:0071230">
    <property type="term" value="P:cellular response to amino acid stimulus"/>
    <property type="evidence" value="ECO:0007669"/>
    <property type="project" value="TreeGrafter"/>
</dbReference>
<dbReference type="GO" id="GO:0030307">
    <property type="term" value="P:positive regulation of cell growth"/>
    <property type="evidence" value="ECO:0007669"/>
    <property type="project" value="TreeGrafter"/>
</dbReference>
<reference evidence="1 2" key="1">
    <citation type="submission" date="2020-02" db="EMBL/GenBank/DDBJ databases">
        <title>Draft genome sequence of Haematococcus lacustris strain NIES-144.</title>
        <authorList>
            <person name="Morimoto D."/>
            <person name="Nakagawa S."/>
            <person name="Yoshida T."/>
            <person name="Sawayama S."/>
        </authorList>
    </citation>
    <scope>NUCLEOTIDE SEQUENCE [LARGE SCALE GENOMIC DNA]</scope>
    <source>
        <strain evidence="1 2">NIES-144</strain>
    </source>
</reference>
<comment type="caution">
    <text evidence="1">The sequence shown here is derived from an EMBL/GenBank/DDBJ whole genome shotgun (WGS) entry which is preliminary data.</text>
</comment>
<dbReference type="InterPro" id="IPR015943">
    <property type="entry name" value="WD40/YVTN_repeat-like_dom_sf"/>
</dbReference>
<keyword evidence="2" id="KW-1185">Reference proteome</keyword>
<gene>
    <name evidence="1" type="ORF">HaLaN_14721</name>
</gene>
<organism evidence="1 2">
    <name type="scientific">Haematococcus lacustris</name>
    <name type="common">Green alga</name>
    <name type="synonym">Haematococcus pluvialis</name>
    <dbReference type="NCBI Taxonomy" id="44745"/>
    <lineage>
        <taxon>Eukaryota</taxon>
        <taxon>Viridiplantae</taxon>
        <taxon>Chlorophyta</taxon>
        <taxon>core chlorophytes</taxon>
        <taxon>Chlorophyceae</taxon>
        <taxon>CS clade</taxon>
        <taxon>Chlamydomonadales</taxon>
        <taxon>Haematococcaceae</taxon>
        <taxon>Haematococcus</taxon>
    </lineage>
</organism>
<dbReference type="EMBL" id="BLLF01001233">
    <property type="protein sequence ID" value="GFH17989.1"/>
    <property type="molecule type" value="Genomic_DNA"/>
</dbReference>
<dbReference type="PANTHER" id="PTHR12848:SF16">
    <property type="entry name" value="REGULATORY-ASSOCIATED PROTEIN OF MTOR"/>
    <property type="match status" value="1"/>
</dbReference>
<accession>A0A699ZF25</accession>
<sequence length="157" mass="16035">MTPSAASTGTMPVVAVDRIMLGSDPSLLLAACNDATLRLFDIRASRVAAMVLAPFKQPPAGVAFELAGRQGIIAAASERGELKLMDIRQAYSAMSAASAAGAPMPGMAELSATATYKTVAAHSKGGVTALVAHAYAPLLATGTTNQVVKVWTESCEV</sequence>
<dbReference type="InterPro" id="IPR001680">
    <property type="entry name" value="WD40_rpt"/>
</dbReference>
<dbReference type="GO" id="GO:0010506">
    <property type="term" value="P:regulation of autophagy"/>
    <property type="evidence" value="ECO:0007669"/>
    <property type="project" value="TreeGrafter"/>
</dbReference>
<dbReference type="SUPFAM" id="SSF50978">
    <property type="entry name" value="WD40 repeat-like"/>
    <property type="match status" value="1"/>
</dbReference>
<dbReference type="Pfam" id="PF00400">
    <property type="entry name" value="WD40"/>
    <property type="match status" value="1"/>
</dbReference>
<protein>
    <submittedName>
        <fullName evidence="1">Raptor_N domain-containing protein</fullName>
    </submittedName>
</protein>
<dbReference type="AlphaFoldDB" id="A0A699ZF25"/>
<dbReference type="InterPro" id="IPR004083">
    <property type="entry name" value="Raptor"/>
</dbReference>
<dbReference type="PANTHER" id="PTHR12848">
    <property type="entry name" value="REGULATORY-ASSOCIATED PROTEIN OF MTOR"/>
    <property type="match status" value="1"/>
</dbReference>
<feature type="non-terminal residue" evidence="1">
    <location>
        <position position="1"/>
    </location>
</feature>